<dbReference type="Gramene" id="OE9A056747T1">
    <property type="protein sequence ID" value="OE9A056747C1"/>
    <property type="gene ID" value="OE9A056747"/>
</dbReference>
<evidence type="ECO:0000313" key="1">
    <source>
        <dbReference type="EMBL" id="CAA2962977.1"/>
    </source>
</evidence>
<name>A0A8S0QCI7_OLEEU</name>
<dbReference type="OrthoDB" id="912587at2759"/>
<comment type="caution">
    <text evidence="1">The sequence shown here is derived from an EMBL/GenBank/DDBJ whole genome shotgun (WGS) entry which is preliminary data.</text>
</comment>
<dbReference type="EMBL" id="CACTIH010001806">
    <property type="protein sequence ID" value="CAA2962977.1"/>
    <property type="molecule type" value="Genomic_DNA"/>
</dbReference>
<reference evidence="1 2" key="1">
    <citation type="submission" date="2019-12" db="EMBL/GenBank/DDBJ databases">
        <authorList>
            <person name="Alioto T."/>
            <person name="Alioto T."/>
            <person name="Gomez Garrido J."/>
        </authorList>
    </citation>
    <scope>NUCLEOTIDE SEQUENCE [LARGE SCALE GENOMIC DNA]</scope>
</reference>
<keyword evidence="2" id="KW-1185">Reference proteome</keyword>
<dbReference type="Proteomes" id="UP000594638">
    <property type="component" value="Unassembled WGS sequence"/>
</dbReference>
<evidence type="ECO:0000313" key="2">
    <source>
        <dbReference type="Proteomes" id="UP000594638"/>
    </source>
</evidence>
<gene>
    <name evidence="1" type="ORF">OLEA9_A056747</name>
</gene>
<sequence length="230" mass="25798">MDASFSEGWSVGVAKQQEKVCNSITKILLCCQYFTLTINIVLYHVMHIQQTIDKKGKGKIDPTDEIEYPYFLPTPSFDLWVASTPIISNLVNLPNMSTSKDVQQQVDVIITGVVIETGIEKQVDLAMKTINEEQAVTYIEEGTQDELEEDPRGMNELEDDARGVDLQIPTGPITRARSKKLQEALQGLVGRVLEEETKSKTNSNELAYKSIPRSSILFKSNPVKAQLHWV</sequence>
<accession>A0A8S0QCI7</accession>
<protein>
    <submittedName>
        <fullName evidence="1">Uncharacterized protein</fullName>
    </submittedName>
</protein>
<proteinExistence type="predicted"/>
<dbReference type="AlphaFoldDB" id="A0A8S0QCI7"/>
<organism evidence="1 2">
    <name type="scientific">Olea europaea subsp. europaea</name>
    <dbReference type="NCBI Taxonomy" id="158383"/>
    <lineage>
        <taxon>Eukaryota</taxon>
        <taxon>Viridiplantae</taxon>
        <taxon>Streptophyta</taxon>
        <taxon>Embryophyta</taxon>
        <taxon>Tracheophyta</taxon>
        <taxon>Spermatophyta</taxon>
        <taxon>Magnoliopsida</taxon>
        <taxon>eudicotyledons</taxon>
        <taxon>Gunneridae</taxon>
        <taxon>Pentapetalae</taxon>
        <taxon>asterids</taxon>
        <taxon>lamiids</taxon>
        <taxon>Lamiales</taxon>
        <taxon>Oleaceae</taxon>
        <taxon>Oleeae</taxon>
        <taxon>Olea</taxon>
    </lineage>
</organism>